<feature type="transmembrane region" description="Helical" evidence="1">
    <location>
        <begin position="304"/>
        <end position="325"/>
    </location>
</feature>
<keyword evidence="1" id="KW-0472">Membrane</keyword>
<keyword evidence="1" id="KW-0812">Transmembrane</keyword>
<sequence>MRSEKLTNCVIVTYMQDVYLSLNNNILRLTYIGKEGLKTYSSQLAGDIVSDTKISDISRYAEEIKKGLAELTKISPSKLNLIVVTEPEDTILRFITVNKRDGDKQEQLLNDMKAKITEAPLEDLYFSYQKIAPFLYQFVGVRKPYMDDLLEVVAGVGISLKNVVPWILLMPKYVGTNDPAVFICRIDGSHAMALSELNGIFYSGVSDKKITAEQLESFVSELSLYKKKTPVKRVYTLNYQDFDVKGFEVSEIGIPPISSEFADEFKINMLVNYMLDTEPDISFCQMNLLNLMPLPAVVKSNKSLVYVGAASILVIAGVLSFFLFFNKKGDSSQLASGDQNNVLSEQTSQNENQVVEQPAPELKKSDLKIKVLNGSGINGLAARTKTLLEEKGYTIIDIDTADETRDTTLFRFKKDKLAYKDLVQGDTKEAFPEVAVEDTLADTEGFDVLIVAGSTAAL</sequence>
<evidence type="ECO:0000256" key="1">
    <source>
        <dbReference type="SAM" id="Phobius"/>
    </source>
</evidence>
<dbReference type="Gene3D" id="3.30.70.2390">
    <property type="match status" value="1"/>
</dbReference>
<comment type="caution">
    <text evidence="3">The sequence shown here is derived from an EMBL/GenBank/DDBJ whole genome shotgun (WGS) entry which is preliminary data.</text>
</comment>
<dbReference type="Pfam" id="PF13399">
    <property type="entry name" value="LytR_C"/>
    <property type="match status" value="1"/>
</dbReference>
<name>A0A0G0VQ54_UNCKA</name>
<dbReference type="Proteomes" id="UP000033947">
    <property type="component" value="Unassembled WGS sequence"/>
</dbReference>
<organism evidence="3 4">
    <name type="scientific">candidate division WWE3 bacterium GW2011_GWC2_41_23</name>
    <dbReference type="NCBI Taxonomy" id="1619123"/>
    <lineage>
        <taxon>Bacteria</taxon>
        <taxon>Katanobacteria</taxon>
    </lineage>
</organism>
<evidence type="ECO:0000259" key="2">
    <source>
        <dbReference type="Pfam" id="PF13399"/>
    </source>
</evidence>
<feature type="domain" description="LytR/CpsA/Psr regulator C-terminal" evidence="2">
    <location>
        <begin position="366"/>
        <end position="431"/>
    </location>
</feature>
<accession>A0A0G0VQ54</accession>
<gene>
    <name evidence="3" type="ORF">UU55_C0006G0004</name>
</gene>
<evidence type="ECO:0000313" key="3">
    <source>
        <dbReference type="EMBL" id="KKS03034.1"/>
    </source>
</evidence>
<protein>
    <recommendedName>
        <fullName evidence="2">LytR/CpsA/Psr regulator C-terminal domain-containing protein</fullName>
    </recommendedName>
</protein>
<keyword evidence="1" id="KW-1133">Transmembrane helix</keyword>
<reference evidence="3 4" key="1">
    <citation type="journal article" date="2015" name="Nature">
        <title>rRNA introns, odd ribosomes, and small enigmatic genomes across a large radiation of phyla.</title>
        <authorList>
            <person name="Brown C.T."/>
            <person name="Hug L.A."/>
            <person name="Thomas B.C."/>
            <person name="Sharon I."/>
            <person name="Castelle C.J."/>
            <person name="Singh A."/>
            <person name="Wilkins M.J."/>
            <person name="Williams K.H."/>
            <person name="Banfield J.F."/>
        </authorList>
    </citation>
    <scope>NUCLEOTIDE SEQUENCE [LARGE SCALE GENOMIC DNA]</scope>
</reference>
<dbReference type="AlphaFoldDB" id="A0A0G0VQ54"/>
<evidence type="ECO:0000313" key="4">
    <source>
        <dbReference type="Proteomes" id="UP000033947"/>
    </source>
</evidence>
<dbReference type="EMBL" id="LCBB01000006">
    <property type="protein sequence ID" value="KKS03034.1"/>
    <property type="molecule type" value="Genomic_DNA"/>
</dbReference>
<proteinExistence type="predicted"/>
<dbReference type="InterPro" id="IPR027381">
    <property type="entry name" value="LytR/CpsA/Psr_C"/>
</dbReference>